<evidence type="ECO:0008006" key="3">
    <source>
        <dbReference type="Google" id="ProtNLM"/>
    </source>
</evidence>
<accession>A0A1R3V6V2</accession>
<keyword evidence="2" id="KW-1185">Reference proteome</keyword>
<dbReference type="Proteomes" id="UP000188388">
    <property type="component" value="Unassembled WGS sequence"/>
</dbReference>
<name>A0A1R3V6V2_9HYPH</name>
<gene>
    <name evidence="1" type="ORF">BQ8794_170019</name>
</gene>
<evidence type="ECO:0000313" key="2">
    <source>
        <dbReference type="Proteomes" id="UP000188388"/>
    </source>
</evidence>
<dbReference type="EMBL" id="FTPD01000009">
    <property type="protein sequence ID" value="SIT54526.1"/>
    <property type="molecule type" value="Genomic_DNA"/>
</dbReference>
<proteinExistence type="predicted"/>
<sequence length="327" mass="36481">MGVSGDEREDTLRRAKQLYFIPLSDDAVSTRLASAGIGIEAGYQELFAAFIHNLETAHSTLSMPYTMAYGAAMNTHWRRFWVAASIRAGDVDPKDPSKVAEREAGIRKTTSDQLWQFINSPEGQEHLTYDICNFLLEVMVFGRMPAAVPELVQQGTVLVWSALEVLVRDLLELELNRNPRKLADLAADPDARKRYGLDRIPLDVILANGLDLSNKMGSIVMKNTDFSDLPGMKLVLGLLFPKSVALRSALADRQLWELYQRRNLIAHRRGVIDQTYLDKTGEQGKVGSSVEVRPSDLDRYFECVTQAGLALLDCCPKRQQEGQPEAG</sequence>
<reference evidence="2" key="1">
    <citation type="submission" date="2017-01" db="EMBL/GenBank/DDBJ databases">
        <authorList>
            <person name="Brunel B."/>
        </authorList>
    </citation>
    <scope>NUCLEOTIDE SEQUENCE [LARGE SCALE GENOMIC DNA]</scope>
</reference>
<dbReference type="STRING" id="1631249.BQ8794_170019"/>
<evidence type="ECO:0000313" key="1">
    <source>
        <dbReference type="EMBL" id="SIT54526.1"/>
    </source>
</evidence>
<protein>
    <recommendedName>
        <fullName evidence="3">RiboL-PSP-HEPN domain-containing protein</fullName>
    </recommendedName>
</protein>
<organism evidence="1 2">
    <name type="scientific">Mesorhizobium prunaredense</name>
    <dbReference type="NCBI Taxonomy" id="1631249"/>
    <lineage>
        <taxon>Bacteria</taxon>
        <taxon>Pseudomonadati</taxon>
        <taxon>Pseudomonadota</taxon>
        <taxon>Alphaproteobacteria</taxon>
        <taxon>Hyphomicrobiales</taxon>
        <taxon>Phyllobacteriaceae</taxon>
        <taxon>Mesorhizobium</taxon>
    </lineage>
</organism>
<dbReference type="AlphaFoldDB" id="A0A1R3V6V2"/>
<dbReference type="RefSeq" id="WP_077375778.1">
    <property type="nucleotide sequence ID" value="NZ_FTPD01000009.1"/>
</dbReference>